<sequence length="104" mass="11621">MNDWFCYEVQTPVYMIYSVDGVSHYTVRLKENDDVVGHLFIVREADDTYNVGLCIDAGTRGRGYATEAMAVLLDYLLGCADAHCIYAFCRTVTDSPSGYAKISE</sequence>
<gene>
    <name evidence="2" type="ORF">B5G17_08540</name>
</gene>
<name>A0A1Y3V572_BACUN</name>
<dbReference type="Gene3D" id="3.40.630.30">
    <property type="match status" value="1"/>
</dbReference>
<dbReference type="SUPFAM" id="SSF55729">
    <property type="entry name" value="Acyl-CoA N-acyltransferases (Nat)"/>
    <property type="match status" value="1"/>
</dbReference>
<protein>
    <recommendedName>
        <fullName evidence="1">N-acetyltransferase domain-containing protein</fullName>
    </recommendedName>
</protein>
<dbReference type="GO" id="GO:0016747">
    <property type="term" value="F:acyltransferase activity, transferring groups other than amino-acyl groups"/>
    <property type="evidence" value="ECO:0007669"/>
    <property type="project" value="InterPro"/>
</dbReference>
<evidence type="ECO:0000259" key="1">
    <source>
        <dbReference type="Pfam" id="PF00583"/>
    </source>
</evidence>
<feature type="domain" description="N-acetyltransferase" evidence="1">
    <location>
        <begin position="23"/>
        <end position="90"/>
    </location>
</feature>
<evidence type="ECO:0000313" key="3">
    <source>
        <dbReference type="Proteomes" id="UP000196329"/>
    </source>
</evidence>
<reference evidence="3" key="1">
    <citation type="submission" date="2017-04" db="EMBL/GenBank/DDBJ databases">
        <title>Function of individual gut microbiota members based on whole genome sequencing of pure cultures obtained from chicken caecum.</title>
        <authorList>
            <person name="Medvecky M."/>
            <person name="Cejkova D."/>
            <person name="Polansky O."/>
            <person name="Karasova D."/>
            <person name="Kubasova T."/>
            <person name="Cizek A."/>
            <person name="Rychlik I."/>
        </authorList>
    </citation>
    <scope>NUCLEOTIDE SEQUENCE [LARGE SCALE GENOMIC DNA]</scope>
    <source>
        <strain evidence="3">An67</strain>
    </source>
</reference>
<dbReference type="InterPro" id="IPR000182">
    <property type="entry name" value="GNAT_dom"/>
</dbReference>
<accession>A0A1Y3V572</accession>
<dbReference type="Pfam" id="PF00583">
    <property type="entry name" value="Acetyltransf_1"/>
    <property type="match status" value="1"/>
</dbReference>
<proteinExistence type="predicted"/>
<evidence type="ECO:0000313" key="2">
    <source>
        <dbReference type="EMBL" id="OUN55725.1"/>
    </source>
</evidence>
<organism evidence="2 3">
    <name type="scientific">Bacteroides uniformis</name>
    <dbReference type="NCBI Taxonomy" id="820"/>
    <lineage>
        <taxon>Bacteria</taxon>
        <taxon>Pseudomonadati</taxon>
        <taxon>Bacteroidota</taxon>
        <taxon>Bacteroidia</taxon>
        <taxon>Bacteroidales</taxon>
        <taxon>Bacteroidaceae</taxon>
        <taxon>Bacteroides</taxon>
    </lineage>
</organism>
<comment type="caution">
    <text evidence="2">The sequence shown here is derived from an EMBL/GenBank/DDBJ whole genome shotgun (WGS) entry which is preliminary data.</text>
</comment>
<dbReference type="AlphaFoldDB" id="A0A1Y3V572"/>
<dbReference type="EMBL" id="NFHS01000003">
    <property type="protein sequence ID" value="OUN55725.1"/>
    <property type="molecule type" value="Genomic_DNA"/>
</dbReference>
<dbReference type="InterPro" id="IPR016181">
    <property type="entry name" value="Acyl_CoA_acyltransferase"/>
</dbReference>
<dbReference type="Proteomes" id="UP000196329">
    <property type="component" value="Unassembled WGS sequence"/>
</dbReference>